<dbReference type="Proteomes" id="UP000192472">
    <property type="component" value="Unassembled WGS sequence"/>
</dbReference>
<reference evidence="3 4" key="1">
    <citation type="submission" date="2017-04" db="EMBL/GenBank/DDBJ databases">
        <authorList>
            <person name="Afonso C.L."/>
            <person name="Miller P.J."/>
            <person name="Scott M.A."/>
            <person name="Spackman E."/>
            <person name="Goraichik I."/>
            <person name="Dimitrov K.M."/>
            <person name="Suarez D.L."/>
            <person name="Swayne D.E."/>
        </authorList>
    </citation>
    <scope>NUCLEOTIDE SEQUENCE [LARGE SCALE GENOMIC DNA]</scope>
    <source>
        <strain evidence="3 4">DSM 26133</strain>
    </source>
</reference>
<dbReference type="EMBL" id="FWYF01000005">
    <property type="protein sequence ID" value="SMD38845.1"/>
    <property type="molecule type" value="Genomic_DNA"/>
</dbReference>
<dbReference type="Pfam" id="PF13568">
    <property type="entry name" value="OMP_b-brl_2"/>
    <property type="match status" value="1"/>
</dbReference>
<accession>A0A1W2GQ90</accession>
<feature type="chain" id="PRO_5012416099" evidence="1">
    <location>
        <begin position="22"/>
        <end position="289"/>
    </location>
</feature>
<gene>
    <name evidence="3" type="ORF">SAMN04488029_3905</name>
</gene>
<evidence type="ECO:0000313" key="3">
    <source>
        <dbReference type="EMBL" id="SMD38845.1"/>
    </source>
</evidence>
<evidence type="ECO:0000259" key="2">
    <source>
        <dbReference type="Pfam" id="PF13568"/>
    </source>
</evidence>
<keyword evidence="1" id="KW-0732">Signal</keyword>
<dbReference type="Gene3D" id="2.40.160.20">
    <property type="match status" value="1"/>
</dbReference>
<dbReference type="SUPFAM" id="SSF56925">
    <property type="entry name" value="OMPA-like"/>
    <property type="match status" value="1"/>
</dbReference>
<evidence type="ECO:0000256" key="1">
    <source>
        <dbReference type="SAM" id="SignalP"/>
    </source>
</evidence>
<evidence type="ECO:0000313" key="4">
    <source>
        <dbReference type="Proteomes" id="UP000192472"/>
    </source>
</evidence>
<dbReference type="InterPro" id="IPR011250">
    <property type="entry name" value="OMP/PagP_B-barrel"/>
</dbReference>
<dbReference type="AlphaFoldDB" id="A0A1W2GQ90"/>
<keyword evidence="4" id="KW-1185">Reference proteome</keyword>
<organism evidence="3 4">
    <name type="scientific">Reichenbachiella faecimaris</name>
    <dbReference type="NCBI Taxonomy" id="692418"/>
    <lineage>
        <taxon>Bacteria</taxon>
        <taxon>Pseudomonadati</taxon>
        <taxon>Bacteroidota</taxon>
        <taxon>Cytophagia</taxon>
        <taxon>Cytophagales</taxon>
        <taxon>Reichenbachiellaceae</taxon>
        <taxon>Reichenbachiella</taxon>
    </lineage>
</organism>
<feature type="domain" description="Outer membrane protein beta-barrel" evidence="2">
    <location>
        <begin position="39"/>
        <end position="242"/>
    </location>
</feature>
<proteinExistence type="predicted"/>
<sequence>MDRKFQFLLLFCLLIGFQSMAQRKGQPKKPPNPLKQFMQTQFWIGLKGGPNLTKANPTQFYSTFEGVDFVDTELQKDYDNFKTLGSQVGLEFVFYHRGFSLAFFPNYSRFNFTYHNSYTYESVSNLEDMVILNYDQKNHLEYIDLPLMFKYDILQEKIRPFVQIGAYYSRLLNANKEIQIENNDIASGAVRPYQPDAIIVGAKDIFIGSSLGVMAGVGVHYDPGNIRLSLDINYRYGLNNIASASNRYSDNRLAASGDAMDDLTIDNITMNVGVFFPMRFISKSFNSDF</sequence>
<name>A0A1W2GQ90_REIFA</name>
<dbReference type="RefSeq" id="WP_084374528.1">
    <property type="nucleotide sequence ID" value="NZ_FWYF01000005.1"/>
</dbReference>
<dbReference type="STRING" id="692418.SAMN04488029_3905"/>
<dbReference type="OrthoDB" id="930073at2"/>
<protein>
    <submittedName>
        <fullName evidence="3">Outer membrane protein beta-barrel domain-containing protein</fullName>
    </submittedName>
</protein>
<feature type="signal peptide" evidence="1">
    <location>
        <begin position="1"/>
        <end position="21"/>
    </location>
</feature>
<dbReference type="InterPro" id="IPR025665">
    <property type="entry name" value="Beta-barrel_OMP_2"/>
</dbReference>